<dbReference type="RefSeq" id="WP_144637730.1">
    <property type="nucleotide sequence ID" value="NZ_BNAX01000006.1"/>
</dbReference>
<comment type="caution">
    <text evidence="1">The sequence shown here is derived from an EMBL/GenBank/DDBJ whole genome shotgun (WGS) entry which is preliminary data.</text>
</comment>
<dbReference type="OrthoDB" id="6624781at2"/>
<dbReference type="GO" id="GO:0016740">
    <property type="term" value="F:transferase activity"/>
    <property type="evidence" value="ECO:0007669"/>
    <property type="project" value="UniProtKB-KW"/>
</dbReference>
<keyword evidence="1" id="KW-0808">Transferase</keyword>
<accession>A0A558AF10</accession>
<dbReference type="Proteomes" id="UP000318578">
    <property type="component" value="Unassembled WGS sequence"/>
</dbReference>
<reference evidence="1 2" key="1">
    <citation type="submission" date="2019-07" db="EMBL/GenBank/DDBJ databases">
        <title>New species of Amycolatopsis and Streptomyces.</title>
        <authorList>
            <person name="Duangmal K."/>
            <person name="Teo W.F.A."/>
            <person name="Lipun K."/>
        </authorList>
    </citation>
    <scope>NUCLEOTIDE SEQUENCE [LARGE SCALE GENOMIC DNA]</scope>
    <source>
        <strain evidence="1 2">JCM 30562</strain>
    </source>
</reference>
<dbReference type="Gene3D" id="3.30.530.20">
    <property type="match status" value="1"/>
</dbReference>
<evidence type="ECO:0000313" key="2">
    <source>
        <dbReference type="Proteomes" id="UP000318578"/>
    </source>
</evidence>
<dbReference type="Pfam" id="PF10604">
    <property type="entry name" value="Polyketide_cyc2"/>
    <property type="match status" value="1"/>
</dbReference>
<dbReference type="InterPro" id="IPR019587">
    <property type="entry name" value="Polyketide_cyclase/dehydratase"/>
</dbReference>
<dbReference type="InterPro" id="IPR023393">
    <property type="entry name" value="START-like_dom_sf"/>
</dbReference>
<proteinExistence type="predicted"/>
<sequence length="148" mass="16375">MGNRQVSGTRVVAATPEEIFALLTDPSKHPVLDGSGTVRAAQPGGPAKLELGTKFGMDMKMGASYKILNTVVEYEENRLIAWRHFNGHRWRWQLTPVEGGTEVTETFDWASARIPVLISLSFFPRKNKEGIERTLDRLAGMFPVSSGS</sequence>
<name>A0A558AF10_9PSEU</name>
<gene>
    <name evidence="1" type="ORF">FNH06_12250</name>
</gene>
<organism evidence="1 2">
    <name type="scientific">Amycolatopsis acidiphila</name>
    <dbReference type="NCBI Taxonomy" id="715473"/>
    <lineage>
        <taxon>Bacteria</taxon>
        <taxon>Bacillati</taxon>
        <taxon>Actinomycetota</taxon>
        <taxon>Actinomycetes</taxon>
        <taxon>Pseudonocardiales</taxon>
        <taxon>Pseudonocardiaceae</taxon>
        <taxon>Amycolatopsis</taxon>
    </lineage>
</organism>
<evidence type="ECO:0000313" key="1">
    <source>
        <dbReference type="EMBL" id="TVT22857.1"/>
    </source>
</evidence>
<dbReference type="AlphaFoldDB" id="A0A558AF10"/>
<dbReference type="EMBL" id="VJZA01000015">
    <property type="protein sequence ID" value="TVT22857.1"/>
    <property type="molecule type" value="Genomic_DNA"/>
</dbReference>
<protein>
    <submittedName>
        <fullName evidence="1">Dimethyladenosine transferase</fullName>
    </submittedName>
</protein>
<dbReference type="SUPFAM" id="SSF55961">
    <property type="entry name" value="Bet v1-like"/>
    <property type="match status" value="1"/>
</dbReference>
<keyword evidence="2" id="KW-1185">Reference proteome</keyword>